<evidence type="ECO:0000256" key="5">
    <source>
        <dbReference type="SAM" id="Phobius"/>
    </source>
</evidence>
<dbReference type="GO" id="GO:0005886">
    <property type="term" value="C:plasma membrane"/>
    <property type="evidence" value="ECO:0007669"/>
    <property type="project" value="UniProtKB-SubCell"/>
</dbReference>
<evidence type="ECO:0000259" key="6">
    <source>
        <dbReference type="PROSITE" id="PS50850"/>
    </source>
</evidence>
<dbReference type="AlphaFoldDB" id="A0A0D4C344"/>
<dbReference type="KEGG" id="ari:UM93_02705"/>
<evidence type="ECO:0000256" key="3">
    <source>
        <dbReference type="ARBA" id="ARBA00022989"/>
    </source>
</evidence>
<dbReference type="GO" id="GO:0022857">
    <property type="term" value="F:transmembrane transporter activity"/>
    <property type="evidence" value="ECO:0007669"/>
    <property type="project" value="InterPro"/>
</dbReference>
<accession>A0A0D4C344</accession>
<dbReference type="HOGENOM" id="CLU_040011_1_1_11"/>
<dbReference type="PATRIC" id="fig|1618207.4.peg.553"/>
<evidence type="ECO:0000313" key="8">
    <source>
        <dbReference type="Proteomes" id="UP000061839"/>
    </source>
</evidence>
<dbReference type="Proteomes" id="UP000061839">
    <property type="component" value="Chromosome"/>
</dbReference>
<evidence type="ECO:0000256" key="4">
    <source>
        <dbReference type="ARBA" id="ARBA00023136"/>
    </source>
</evidence>
<feature type="transmembrane region" description="Helical" evidence="5">
    <location>
        <begin position="99"/>
        <end position="120"/>
    </location>
</feature>
<dbReference type="EMBL" id="CP011005">
    <property type="protein sequence ID" value="AJT42825.1"/>
    <property type="molecule type" value="Genomic_DNA"/>
</dbReference>
<feature type="transmembrane region" description="Helical" evidence="5">
    <location>
        <begin position="215"/>
        <end position="237"/>
    </location>
</feature>
<keyword evidence="4 5" id="KW-0472">Membrane</keyword>
<name>A0A0D4C344_9MICC</name>
<gene>
    <name evidence="7" type="ORF">UM93_02705</name>
</gene>
<feature type="transmembrane region" description="Helical" evidence="5">
    <location>
        <begin position="281"/>
        <end position="300"/>
    </location>
</feature>
<keyword evidence="3 5" id="KW-1133">Transmembrane helix</keyword>
<evidence type="ECO:0000313" key="7">
    <source>
        <dbReference type="EMBL" id="AJT42825.1"/>
    </source>
</evidence>
<feature type="transmembrane region" description="Helical" evidence="5">
    <location>
        <begin position="159"/>
        <end position="180"/>
    </location>
</feature>
<protein>
    <recommendedName>
        <fullName evidence="6">Major facilitator superfamily (MFS) profile domain-containing protein</fullName>
    </recommendedName>
</protein>
<organism evidence="7 8">
    <name type="scientific">Psychromicrobium lacuslunae</name>
    <dbReference type="NCBI Taxonomy" id="1618207"/>
    <lineage>
        <taxon>Bacteria</taxon>
        <taxon>Bacillati</taxon>
        <taxon>Actinomycetota</taxon>
        <taxon>Actinomycetes</taxon>
        <taxon>Micrococcales</taxon>
        <taxon>Micrococcaceae</taxon>
        <taxon>Psychromicrobium</taxon>
    </lineage>
</organism>
<comment type="subcellular location">
    <subcellularLocation>
        <location evidence="1">Cell membrane</location>
        <topology evidence="1">Multi-pass membrane protein</topology>
    </subcellularLocation>
</comment>
<proteinExistence type="predicted"/>
<sequence>MPLFLVAWFGANLVALTSSGVSVPLLLNEMVPESKNQVLAVIVGIGGVVVMLVTPLAGRLSDRSMSRWGIRRPFILGGSIIGSIGIMVIATAANPVMIGVGWAVAQIGFGAAAACIQALFADQIPTYIRARVSALFGISSSLALIVGSFLIGSLPAGPIWWFGVPVLIGLLATVGLVLVLRDIVRTERPAPLDLRGLLSSYWVNPIKFPDFAWAWWCRLLVTMSIVPIATFMLNYLIDELKVPSDQAATTVGTVLTVYSVAALLTTMISAWLSDRTGRRKVFIWTSVLLTAIGLSVAIAAHDIPQFLIGIAIAGMAQGAFISVDVALMTEVLPGKAEAGKDLGVVALSYLLAQVLVPVISVPLLAIGGGASNYRALFIAAVVMAVLGALCVLPIKKVR</sequence>
<feature type="transmembrane region" description="Helical" evidence="5">
    <location>
        <begin position="306"/>
        <end position="332"/>
    </location>
</feature>
<feature type="transmembrane region" description="Helical" evidence="5">
    <location>
        <begin position="38"/>
        <end position="61"/>
    </location>
</feature>
<feature type="domain" description="Major facilitator superfamily (MFS) profile" evidence="6">
    <location>
        <begin position="168"/>
        <end position="398"/>
    </location>
</feature>
<dbReference type="Gene3D" id="1.20.1250.20">
    <property type="entry name" value="MFS general substrate transporter like domains"/>
    <property type="match status" value="2"/>
</dbReference>
<dbReference type="PANTHER" id="PTHR23528">
    <property type="match status" value="1"/>
</dbReference>
<reference evidence="7 8" key="1">
    <citation type="journal article" date="2015" name="Genome Announc.">
        <title>Complete Genome Sequencing of Protease-Producing Novel Arthrobacter sp. Strain IHBB 11108 Using PacBio Single-Molecule Real-Time Sequencing Technology.</title>
        <authorList>
            <person name="Kiran S."/>
            <person name="Swarnkar M.K."/>
            <person name="Pal M."/>
            <person name="Thakur R."/>
            <person name="Tewari R."/>
            <person name="Singh A.K."/>
            <person name="Gulati A."/>
        </authorList>
    </citation>
    <scope>NUCLEOTIDE SEQUENCE [LARGE SCALE GENOMIC DNA]</scope>
    <source>
        <strain evidence="7 8">IHBB 11108</strain>
    </source>
</reference>
<dbReference type="PANTHER" id="PTHR23528:SF1">
    <property type="entry name" value="MAJOR FACILITATOR SUPERFAMILY (MFS) PROFILE DOMAIN-CONTAINING PROTEIN"/>
    <property type="match status" value="1"/>
</dbReference>
<dbReference type="SUPFAM" id="SSF103473">
    <property type="entry name" value="MFS general substrate transporter"/>
    <property type="match status" value="1"/>
</dbReference>
<dbReference type="Pfam" id="PF07690">
    <property type="entry name" value="MFS_1"/>
    <property type="match status" value="1"/>
</dbReference>
<evidence type="ECO:0000256" key="1">
    <source>
        <dbReference type="ARBA" id="ARBA00004651"/>
    </source>
</evidence>
<dbReference type="InterPro" id="IPR020846">
    <property type="entry name" value="MFS_dom"/>
</dbReference>
<evidence type="ECO:0000256" key="2">
    <source>
        <dbReference type="ARBA" id="ARBA00022692"/>
    </source>
</evidence>
<dbReference type="InterPro" id="IPR011701">
    <property type="entry name" value="MFS"/>
</dbReference>
<feature type="transmembrane region" description="Helical" evidence="5">
    <location>
        <begin position="344"/>
        <end position="367"/>
    </location>
</feature>
<feature type="transmembrane region" description="Helical" evidence="5">
    <location>
        <begin position="249"/>
        <end position="272"/>
    </location>
</feature>
<feature type="transmembrane region" description="Helical" evidence="5">
    <location>
        <begin position="73"/>
        <end position="93"/>
    </location>
</feature>
<dbReference type="PROSITE" id="PS50850">
    <property type="entry name" value="MFS"/>
    <property type="match status" value="1"/>
</dbReference>
<keyword evidence="2 5" id="KW-0812">Transmembrane</keyword>
<keyword evidence="8" id="KW-1185">Reference proteome</keyword>
<dbReference type="InterPro" id="IPR036259">
    <property type="entry name" value="MFS_trans_sf"/>
</dbReference>
<feature type="transmembrane region" description="Helical" evidence="5">
    <location>
        <begin position="373"/>
        <end position="394"/>
    </location>
</feature>
<feature type="transmembrane region" description="Helical" evidence="5">
    <location>
        <begin position="132"/>
        <end position="153"/>
    </location>
</feature>